<dbReference type="Proteomes" id="UP000222366">
    <property type="component" value="Unassembled WGS sequence"/>
</dbReference>
<evidence type="ECO:0000313" key="2">
    <source>
        <dbReference type="Proteomes" id="UP000222366"/>
    </source>
</evidence>
<dbReference type="RefSeq" id="WP_099126304.1">
    <property type="nucleotide sequence ID" value="NZ_CAWNRH010000017.1"/>
</dbReference>
<proteinExistence type="predicted"/>
<reference evidence="1 2" key="1">
    <citation type="journal article" date="2017" name="Nat. Microbiol.">
        <title>Natural product diversity associated with the nematode symbionts Photorhabdus and Xenorhabdus.</title>
        <authorList>
            <person name="Tobias N.J."/>
            <person name="Wolff H."/>
            <person name="Djahanschiri B."/>
            <person name="Grundmann F."/>
            <person name="Kronenwerth M."/>
            <person name="Shi Y.M."/>
            <person name="Simonyi S."/>
            <person name="Grun P."/>
            <person name="Shapiro-Ilan D."/>
            <person name="Pidot S.J."/>
            <person name="Stinear T.P."/>
            <person name="Ebersberger I."/>
            <person name="Bode H.B."/>
        </authorList>
    </citation>
    <scope>NUCLEOTIDE SEQUENCE [LARGE SCALE GENOMIC DNA]</scope>
    <source>
        <strain evidence="1 2">DSM 17904</strain>
    </source>
</reference>
<dbReference type="AlphaFoldDB" id="A0A2D0K3X5"/>
<protein>
    <submittedName>
        <fullName evidence="1">Uncharacterized protein</fullName>
    </submittedName>
</protein>
<sequence>MEAPSRLIPYFNCCAYSSLTEVNMLPITLSYTYAEMTSRNLHGRTEITFTDPADLVLDIPFTEYAKRSSPDISDMYTHIRTHCDEERAAEEMKKAGYTYREVMAIARYFVEEVV</sequence>
<organism evidence="1 2">
    <name type="scientific">Xenorhabdus stockiae</name>
    <dbReference type="NCBI Taxonomy" id="351614"/>
    <lineage>
        <taxon>Bacteria</taxon>
        <taxon>Pseudomonadati</taxon>
        <taxon>Pseudomonadota</taxon>
        <taxon>Gammaproteobacteria</taxon>
        <taxon>Enterobacterales</taxon>
        <taxon>Morganellaceae</taxon>
        <taxon>Xenorhabdus</taxon>
    </lineage>
</organism>
<gene>
    <name evidence="1" type="ORF">Xsto_04144</name>
</gene>
<dbReference type="EMBL" id="NJAJ01000113">
    <property type="protein sequence ID" value="PHM56697.1"/>
    <property type="molecule type" value="Genomic_DNA"/>
</dbReference>
<evidence type="ECO:0000313" key="1">
    <source>
        <dbReference type="EMBL" id="PHM56697.1"/>
    </source>
</evidence>
<accession>A0A2D0K3X5</accession>
<comment type="caution">
    <text evidence="1">The sequence shown here is derived from an EMBL/GenBank/DDBJ whole genome shotgun (WGS) entry which is preliminary data.</text>
</comment>
<keyword evidence="2" id="KW-1185">Reference proteome</keyword>
<name>A0A2D0K3X5_9GAMM</name>